<reference evidence="1" key="1">
    <citation type="submission" date="2014-09" db="EMBL/GenBank/DDBJ databases">
        <authorList>
            <person name="Magalhaes I.L.F."/>
            <person name="Oliveira U."/>
            <person name="Santos F.R."/>
            <person name="Vidigal T.H.D.A."/>
            <person name="Brescovit A.D."/>
            <person name="Santos A.J."/>
        </authorList>
    </citation>
    <scope>NUCLEOTIDE SEQUENCE</scope>
    <source>
        <tissue evidence="1">Shoot tissue taken approximately 20 cm above the soil surface</tissue>
    </source>
</reference>
<proteinExistence type="predicted"/>
<reference evidence="1" key="2">
    <citation type="journal article" date="2015" name="Data Brief">
        <title>Shoot transcriptome of the giant reed, Arundo donax.</title>
        <authorList>
            <person name="Barrero R.A."/>
            <person name="Guerrero F.D."/>
            <person name="Moolhuijzen P."/>
            <person name="Goolsby J.A."/>
            <person name="Tidwell J."/>
            <person name="Bellgard S.E."/>
            <person name="Bellgard M.I."/>
        </authorList>
    </citation>
    <scope>NUCLEOTIDE SEQUENCE</scope>
    <source>
        <tissue evidence="1">Shoot tissue taken approximately 20 cm above the soil surface</tissue>
    </source>
</reference>
<protein>
    <submittedName>
        <fullName evidence="1">Uncharacterized protein</fullName>
    </submittedName>
</protein>
<sequence length="59" mass="6930">MPGPIFQVVISKPIFIFLRRSKPILFCCSLSIFPMDVVFFSFQNISYVRPTHQPLFEHL</sequence>
<dbReference type="EMBL" id="GBRH01198007">
    <property type="protein sequence ID" value="JAD99888.1"/>
    <property type="molecule type" value="Transcribed_RNA"/>
</dbReference>
<accession>A0A0A9ELJ4</accession>
<name>A0A0A9ELJ4_ARUDO</name>
<dbReference type="AlphaFoldDB" id="A0A0A9ELJ4"/>
<organism evidence="1">
    <name type="scientific">Arundo donax</name>
    <name type="common">Giant reed</name>
    <name type="synonym">Donax arundinaceus</name>
    <dbReference type="NCBI Taxonomy" id="35708"/>
    <lineage>
        <taxon>Eukaryota</taxon>
        <taxon>Viridiplantae</taxon>
        <taxon>Streptophyta</taxon>
        <taxon>Embryophyta</taxon>
        <taxon>Tracheophyta</taxon>
        <taxon>Spermatophyta</taxon>
        <taxon>Magnoliopsida</taxon>
        <taxon>Liliopsida</taxon>
        <taxon>Poales</taxon>
        <taxon>Poaceae</taxon>
        <taxon>PACMAD clade</taxon>
        <taxon>Arundinoideae</taxon>
        <taxon>Arundineae</taxon>
        <taxon>Arundo</taxon>
    </lineage>
</organism>
<evidence type="ECO:0000313" key="1">
    <source>
        <dbReference type="EMBL" id="JAD99888.1"/>
    </source>
</evidence>